<dbReference type="EnsemblMetazoa" id="Aqu2.1.26556_001">
    <property type="protein sequence ID" value="Aqu2.1.26556_001"/>
    <property type="gene ID" value="Aqu2.1.26556"/>
</dbReference>
<feature type="transmembrane region" description="Helical" evidence="7">
    <location>
        <begin position="5"/>
        <end position="23"/>
    </location>
</feature>
<keyword evidence="4" id="KW-0256">Endoplasmic reticulum</keyword>
<comment type="subcellular location">
    <subcellularLocation>
        <location evidence="1">Endoplasmic reticulum membrane</location>
        <topology evidence="1">Multi-pass membrane protein</topology>
    </subcellularLocation>
</comment>
<evidence type="ECO:0000256" key="5">
    <source>
        <dbReference type="ARBA" id="ARBA00022989"/>
    </source>
</evidence>
<keyword evidence="6 7" id="KW-0472">Membrane</keyword>
<feature type="transmembrane region" description="Helical" evidence="7">
    <location>
        <begin position="60"/>
        <end position="79"/>
    </location>
</feature>
<dbReference type="GO" id="GO:0004252">
    <property type="term" value="F:serine-type endopeptidase activity"/>
    <property type="evidence" value="ECO:0007669"/>
    <property type="project" value="InterPro"/>
</dbReference>
<evidence type="ECO:0000256" key="3">
    <source>
        <dbReference type="ARBA" id="ARBA00022692"/>
    </source>
</evidence>
<dbReference type="InParanoid" id="A0A1X7UGE8"/>
<dbReference type="InterPro" id="IPR022764">
    <property type="entry name" value="Peptidase_S54_rhomboid_dom"/>
</dbReference>
<dbReference type="SUPFAM" id="SSF144091">
    <property type="entry name" value="Rhomboid-like"/>
    <property type="match status" value="1"/>
</dbReference>
<dbReference type="OrthoDB" id="2146116at2759"/>
<dbReference type="GO" id="GO:0050708">
    <property type="term" value="P:regulation of protein secretion"/>
    <property type="evidence" value="ECO:0007669"/>
    <property type="project" value="TreeGrafter"/>
</dbReference>
<feature type="transmembrane region" description="Helical" evidence="7">
    <location>
        <begin position="85"/>
        <end position="104"/>
    </location>
</feature>
<reference evidence="9" key="1">
    <citation type="submission" date="2017-05" db="UniProtKB">
        <authorList>
            <consortium name="EnsemblMetazoa"/>
        </authorList>
    </citation>
    <scope>IDENTIFICATION</scope>
</reference>
<sequence>WLRVILIYVISGVGGLLISGIFIPETVSVGASGSLFGLLGVQLVELLQGWKWVKNPCAQLTKLLIFDIILLVLGTLPYIDNYANIGGFLFGTVSAFVFVPYISVGKWDK</sequence>
<evidence type="ECO:0000256" key="4">
    <source>
        <dbReference type="ARBA" id="ARBA00022824"/>
    </source>
</evidence>
<dbReference type="InterPro" id="IPR051512">
    <property type="entry name" value="Inactive_Rhomboid"/>
</dbReference>
<dbReference type="STRING" id="400682.A0A1X7UGE8"/>
<keyword evidence="5 7" id="KW-1133">Transmembrane helix</keyword>
<evidence type="ECO:0000256" key="1">
    <source>
        <dbReference type="ARBA" id="ARBA00004477"/>
    </source>
</evidence>
<dbReference type="Pfam" id="PF01694">
    <property type="entry name" value="Rhomboid"/>
    <property type="match status" value="1"/>
</dbReference>
<dbReference type="PANTHER" id="PTHR45965:SF3">
    <property type="entry name" value="INACTIVE RHOMBOID PROTEIN 1"/>
    <property type="match status" value="1"/>
</dbReference>
<evidence type="ECO:0000256" key="6">
    <source>
        <dbReference type="ARBA" id="ARBA00023136"/>
    </source>
</evidence>
<dbReference type="InterPro" id="IPR035952">
    <property type="entry name" value="Rhomboid-like_sf"/>
</dbReference>
<comment type="similarity">
    <text evidence="2">Belongs to the peptidase S54 family.</text>
</comment>
<evidence type="ECO:0000259" key="8">
    <source>
        <dbReference type="Pfam" id="PF01694"/>
    </source>
</evidence>
<evidence type="ECO:0000256" key="2">
    <source>
        <dbReference type="ARBA" id="ARBA00009045"/>
    </source>
</evidence>
<dbReference type="AlphaFoldDB" id="A0A1X7UGE8"/>
<name>A0A1X7UGE8_AMPQE</name>
<feature type="transmembrane region" description="Helical" evidence="7">
    <location>
        <begin position="29"/>
        <end position="48"/>
    </location>
</feature>
<keyword evidence="3 7" id="KW-0812">Transmembrane</keyword>
<organism evidence="9">
    <name type="scientific">Amphimedon queenslandica</name>
    <name type="common">Sponge</name>
    <dbReference type="NCBI Taxonomy" id="400682"/>
    <lineage>
        <taxon>Eukaryota</taxon>
        <taxon>Metazoa</taxon>
        <taxon>Porifera</taxon>
        <taxon>Demospongiae</taxon>
        <taxon>Heteroscleromorpha</taxon>
        <taxon>Haplosclerida</taxon>
        <taxon>Niphatidae</taxon>
        <taxon>Amphimedon</taxon>
    </lineage>
</organism>
<dbReference type="Gene3D" id="1.20.1540.10">
    <property type="entry name" value="Rhomboid-like"/>
    <property type="match status" value="1"/>
</dbReference>
<accession>A0A1X7UGE8</accession>
<evidence type="ECO:0000256" key="7">
    <source>
        <dbReference type="SAM" id="Phobius"/>
    </source>
</evidence>
<protein>
    <recommendedName>
        <fullName evidence="8">Peptidase S54 rhomboid domain-containing protein</fullName>
    </recommendedName>
</protein>
<evidence type="ECO:0000313" key="9">
    <source>
        <dbReference type="EnsemblMetazoa" id="Aqu2.1.26556_001"/>
    </source>
</evidence>
<proteinExistence type="inferred from homology"/>
<dbReference type="PANTHER" id="PTHR45965">
    <property type="entry name" value="INACTIVE RHOMBOID PROTEIN"/>
    <property type="match status" value="1"/>
</dbReference>
<dbReference type="GO" id="GO:0042058">
    <property type="term" value="P:regulation of epidermal growth factor receptor signaling pathway"/>
    <property type="evidence" value="ECO:0007669"/>
    <property type="project" value="TreeGrafter"/>
</dbReference>
<dbReference type="GO" id="GO:0005789">
    <property type="term" value="C:endoplasmic reticulum membrane"/>
    <property type="evidence" value="ECO:0007669"/>
    <property type="project" value="UniProtKB-SubCell"/>
</dbReference>
<dbReference type="eggNOG" id="KOG2290">
    <property type="taxonomic scope" value="Eukaryota"/>
</dbReference>
<feature type="domain" description="Peptidase S54 rhomboid" evidence="8">
    <location>
        <begin position="2"/>
        <end position="99"/>
    </location>
</feature>